<evidence type="ECO:0000256" key="3">
    <source>
        <dbReference type="ARBA" id="ARBA00023274"/>
    </source>
</evidence>
<keyword evidence="8" id="KW-1185">Reference proteome</keyword>
<dbReference type="Gene3D" id="3.90.470.10">
    <property type="entry name" value="Ribosomal protein L22/L17"/>
    <property type="match status" value="1"/>
</dbReference>
<dbReference type="PANTHER" id="PTHR13501">
    <property type="entry name" value="CHLOROPLAST 50S RIBOSOMAL PROTEIN L22-RELATED"/>
    <property type="match status" value="1"/>
</dbReference>
<dbReference type="InterPro" id="IPR001063">
    <property type="entry name" value="Ribosomal_uL22"/>
</dbReference>
<dbReference type="SUPFAM" id="SSF54843">
    <property type="entry name" value="Ribosomal protein L22"/>
    <property type="match status" value="1"/>
</dbReference>
<keyword evidence="2 6" id="KW-0689">Ribosomal protein</keyword>
<reference evidence="7 8" key="1">
    <citation type="submission" date="2016-04" db="EMBL/GenBank/DDBJ databases">
        <title>The genome of Intoshia linei affirms orthonectids as highly simplified spiralians.</title>
        <authorList>
            <person name="Mikhailov K.V."/>
            <person name="Slusarev G.S."/>
            <person name="Nikitin M.A."/>
            <person name="Logacheva M.D."/>
            <person name="Penin A."/>
            <person name="Aleoshin V."/>
            <person name="Panchin Y.V."/>
        </authorList>
    </citation>
    <scope>NUCLEOTIDE SEQUENCE [LARGE SCALE GENOMIC DNA]</scope>
    <source>
        <strain evidence="7">Intl2013</strain>
        <tissue evidence="7">Whole animal</tissue>
    </source>
</reference>
<evidence type="ECO:0000256" key="2">
    <source>
        <dbReference type="ARBA" id="ARBA00022980"/>
    </source>
</evidence>
<evidence type="ECO:0000313" key="7">
    <source>
        <dbReference type="EMBL" id="OAF66046.1"/>
    </source>
</evidence>
<name>A0A177AVN0_9BILA</name>
<protein>
    <recommendedName>
        <fullName evidence="4">Large ribosomal subunit protein uL22m</fullName>
    </recommendedName>
    <alternativeName>
        <fullName evidence="5">39S ribosomal protein L22, mitochondrial</fullName>
    </alternativeName>
</protein>
<evidence type="ECO:0000256" key="4">
    <source>
        <dbReference type="ARBA" id="ARBA00035286"/>
    </source>
</evidence>
<evidence type="ECO:0000256" key="6">
    <source>
        <dbReference type="RuleBase" id="RU004005"/>
    </source>
</evidence>
<dbReference type="GO" id="GO:0003735">
    <property type="term" value="F:structural constituent of ribosome"/>
    <property type="evidence" value="ECO:0007669"/>
    <property type="project" value="InterPro"/>
</dbReference>
<keyword evidence="3 6" id="KW-0687">Ribonucleoprotein</keyword>
<comment type="similarity">
    <text evidence="1 6">Belongs to the universal ribosomal protein uL22 family.</text>
</comment>
<dbReference type="AlphaFoldDB" id="A0A177AVN0"/>
<dbReference type="GO" id="GO:0005762">
    <property type="term" value="C:mitochondrial large ribosomal subunit"/>
    <property type="evidence" value="ECO:0007669"/>
    <property type="project" value="TreeGrafter"/>
</dbReference>
<dbReference type="InterPro" id="IPR036394">
    <property type="entry name" value="Ribosomal_uL22_sf"/>
</dbReference>
<accession>A0A177AVN0</accession>
<evidence type="ECO:0000256" key="5">
    <source>
        <dbReference type="ARBA" id="ARBA00035506"/>
    </source>
</evidence>
<dbReference type="InterPro" id="IPR047867">
    <property type="entry name" value="Ribosomal_uL22_bac/org-type"/>
</dbReference>
<gene>
    <name evidence="7" type="ORF">A3Q56_06243</name>
</gene>
<dbReference type="Pfam" id="PF00237">
    <property type="entry name" value="Ribosomal_L22"/>
    <property type="match status" value="1"/>
</dbReference>
<evidence type="ECO:0000313" key="8">
    <source>
        <dbReference type="Proteomes" id="UP000078046"/>
    </source>
</evidence>
<proteinExistence type="inferred from homology"/>
<evidence type="ECO:0000256" key="1">
    <source>
        <dbReference type="ARBA" id="ARBA00009451"/>
    </source>
</evidence>
<dbReference type="OrthoDB" id="416470at2759"/>
<dbReference type="Proteomes" id="UP000078046">
    <property type="component" value="Unassembled WGS sequence"/>
</dbReference>
<organism evidence="7 8">
    <name type="scientific">Intoshia linei</name>
    <dbReference type="NCBI Taxonomy" id="1819745"/>
    <lineage>
        <taxon>Eukaryota</taxon>
        <taxon>Metazoa</taxon>
        <taxon>Spiralia</taxon>
        <taxon>Lophotrochozoa</taxon>
        <taxon>Mesozoa</taxon>
        <taxon>Orthonectida</taxon>
        <taxon>Rhopaluridae</taxon>
        <taxon>Intoshia</taxon>
    </lineage>
</organism>
<dbReference type="EMBL" id="LWCA01001054">
    <property type="protein sequence ID" value="OAF66046.1"/>
    <property type="molecule type" value="Genomic_DNA"/>
</dbReference>
<sequence length="135" mass="15919">MFKRKLSNSLNQIYPIRRMGYMVWTEDYKFKLPGHSSDDKFWKKYNTIVYPPTEKGHIERPAEYCHSSINIKYSPKKMFYPAALIRGMSIEEAVKQLKFQKNKGATLISNILLEAQGIAVKDHYFEYKSLMWIGL</sequence>
<dbReference type="GO" id="GO:0006412">
    <property type="term" value="P:translation"/>
    <property type="evidence" value="ECO:0007669"/>
    <property type="project" value="InterPro"/>
</dbReference>
<comment type="caution">
    <text evidence="7">The sequence shown here is derived from an EMBL/GenBank/DDBJ whole genome shotgun (WGS) entry which is preliminary data.</text>
</comment>
<dbReference type="PANTHER" id="PTHR13501:SF8">
    <property type="entry name" value="LARGE RIBOSOMAL SUBUNIT PROTEIN UL22M"/>
    <property type="match status" value="1"/>
</dbReference>